<dbReference type="EMBL" id="CM056744">
    <property type="protein sequence ID" value="KAJ8668270.1"/>
    <property type="molecule type" value="Genomic_DNA"/>
</dbReference>
<proteinExistence type="predicted"/>
<dbReference type="Proteomes" id="UP001239111">
    <property type="component" value="Chromosome 4"/>
</dbReference>
<sequence>MDEQPLEIGVQDVKYDLRRADLPNYFEKSRQLDSAVRRGQIKIVELLLKECAPVNRHPDVNHYYHFLRTPLHSSVHSGDPRIVKMLLDKGANVNSVYLGNTPLTLAVKCEKYEIVDLLMKTKELKNCSSGEGITHFHIACIRNQVDVAMTLIEHKKDINSVININSDYWPGCTPLHLAVQFQCVETVQFLLSAGAEITLKDVRQCTPLHLAHLLRNEQIIDMILLSHSKVTAIDLAIHYECADVVKLLLRSGNLLRYPDTDTFRRVKDAHGTGNMNIVNLLTAVDRQTISHQVERGISIPLQENYGDTGCVESLLNQTPSALNLPIHPTGCTLLHAAIQHNSREVGKLLLNRHADFTIQDFQGKSPLHLAFEREMDDLVGLMLENHKYYDKNPVDDDGLSHLHIACAKNHGSAIKHLLEIGADVNSPMNFDSLSWPGFTPLHSTAKFGASKVTEILLEHGAGYSATDALNLTAFDTAYIKHNRKCREEEPLEVMKSVLRYHSRVLDTKFNDRGISMLHFLCIPSAPTAIGELIDTLKIYPDEINKSIHEMNSSWDGYTPLHFAARMFREDRVILLIEKGAYVLKKAVNGDTPLHLWTKSMIIDYPRDLRLLQRNYMGSNGHSIFHRACDNCTVSLIKYFLENGVDPNQRRYNINFGYEDEPPLNLVINSECDSTKVAVKLLLKYGADPNLGDSEYNTTLHCMNSNPQSKIIDILIGHGADVNAQNVFLETPLFYMCDGLCIDPEPMSDHVELFLRNGADINLADERGLTPLTVGYWEEIESNERAEIATVVDKLLMHVVKLETIGFYVSEENKKGYSSLLELFSDDLQFDQEIYVQQCMAELEIMKLTRIDRYTTLYDVLSRDLNKLAFISQNQVFQQLIVSKDFVGRFPIYGFMLKLRLKQGKIRCPLLNESLESIGSLFGIPLPRDCSEEILQHLDNKTLSNVIMSLR</sequence>
<comment type="caution">
    <text evidence="1">The sequence shown here is derived from an EMBL/GenBank/DDBJ whole genome shotgun (WGS) entry which is preliminary data.</text>
</comment>
<evidence type="ECO:0000313" key="1">
    <source>
        <dbReference type="EMBL" id="KAJ8668270.1"/>
    </source>
</evidence>
<accession>A0ACC2NAU6</accession>
<name>A0ACC2NAU6_9HYME</name>
<evidence type="ECO:0000313" key="2">
    <source>
        <dbReference type="Proteomes" id="UP001239111"/>
    </source>
</evidence>
<protein>
    <submittedName>
        <fullName evidence="1">Uncharacterized protein</fullName>
    </submittedName>
</protein>
<organism evidence="1 2">
    <name type="scientific">Eretmocerus hayati</name>
    <dbReference type="NCBI Taxonomy" id="131215"/>
    <lineage>
        <taxon>Eukaryota</taxon>
        <taxon>Metazoa</taxon>
        <taxon>Ecdysozoa</taxon>
        <taxon>Arthropoda</taxon>
        <taxon>Hexapoda</taxon>
        <taxon>Insecta</taxon>
        <taxon>Pterygota</taxon>
        <taxon>Neoptera</taxon>
        <taxon>Endopterygota</taxon>
        <taxon>Hymenoptera</taxon>
        <taxon>Apocrita</taxon>
        <taxon>Proctotrupomorpha</taxon>
        <taxon>Chalcidoidea</taxon>
        <taxon>Aphelinidae</taxon>
        <taxon>Aphelininae</taxon>
        <taxon>Eretmocerus</taxon>
    </lineage>
</organism>
<reference evidence="1" key="1">
    <citation type="submission" date="2023-04" db="EMBL/GenBank/DDBJ databases">
        <title>A chromosome-level genome assembly of the parasitoid wasp Eretmocerus hayati.</title>
        <authorList>
            <person name="Zhong Y."/>
            <person name="Liu S."/>
            <person name="Liu Y."/>
        </authorList>
    </citation>
    <scope>NUCLEOTIDE SEQUENCE</scope>
    <source>
        <strain evidence="1">ZJU_SS_LIU_2023</strain>
    </source>
</reference>
<gene>
    <name evidence="1" type="ORF">QAD02_009933</name>
</gene>
<keyword evidence="2" id="KW-1185">Reference proteome</keyword>